<accession>A0A6I9VDU2</accession>
<feature type="coiled-coil region" evidence="1">
    <location>
        <begin position="364"/>
        <end position="510"/>
    </location>
</feature>
<evidence type="ECO:0000256" key="2">
    <source>
        <dbReference type="SAM" id="MobiDB-lite"/>
    </source>
</evidence>
<dbReference type="GeneID" id="105229338"/>
<proteinExistence type="predicted"/>
<dbReference type="RefSeq" id="XP_011207864.2">
    <property type="nucleotide sequence ID" value="XM_011209562.4"/>
</dbReference>
<name>A0A6I9VDU2_BACDO</name>
<organism evidence="3 4">
    <name type="scientific">Bactrocera dorsalis</name>
    <name type="common">Oriental fruit fly</name>
    <name type="synonym">Dacus dorsalis</name>
    <dbReference type="NCBI Taxonomy" id="27457"/>
    <lineage>
        <taxon>Eukaryota</taxon>
        <taxon>Metazoa</taxon>
        <taxon>Ecdysozoa</taxon>
        <taxon>Arthropoda</taxon>
        <taxon>Hexapoda</taxon>
        <taxon>Insecta</taxon>
        <taxon>Pterygota</taxon>
        <taxon>Neoptera</taxon>
        <taxon>Endopterygota</taxon>
        <taxon>Diptera</taxon>
        <taxon>Brachycera</taxon>
        <taxon>Muscomorpha</taxon>
        <taxon>Tephritoidea</taxon>
        <taxon>Tephritidae</taxon>
        <taxon>Bactrocera</taxon>
        <taxon>Bactrocera</taxon>
    </lineage>
</organism>
<sequence>MPEILTTIPPLTLAIENLSETDGVSTDRSITSTNGIPSPIGELRGPLENSTRCEKNPMHTCKIKKSRKSIGRRNQKKVALKVGVQQKNTTTLCLKSQIPRVPLRKPSPSSTLSKTNVFCTLSPRLKVQIDNPEYKLKKQTTISETEVQPLTTPNLVQLQQCRNHISRNLELAPRTSNSSTTQLYLRGQNTAAILNFRFRKSITQMDLKRTRRDNANNYSLLASTQSQSLGGLSTNPSALMPNRTSDIAGLMGVSSQTSLVNKMFDQNNYYYVIQDRDPKVAGMRIFATIMLNAWRKRRDEVKRLMEEVNNLKRGSIKAKNQLHVFNTLFRVEQKRNDELSVQLKRSLEDINNTKSSCESLTTSLISLKADKALLEQQIQIKEQEFDGLNAILSQTKSDLFKAMAQQRELQANLSSEQRKVQALEAQKKELINEICEVNNESLQKEEKLQNEIKEKNDALTTALTKLESFEWEINELKQKTLILDNCLEVESHLRKEVANLSREVETLQQCLAATLGNRIRSCWNNSIAYQRATLHLVHWIAYCTLPATPKPKITTFPFGLTLEKALNIVKR</sequence>
<feature type="coiled-coil region" evidence="1">
    <location>
        <begin position="291"/>
        <end position="321"/>
    </location>
</feature>
<dbReference type="Proteomes" id="UP001652620">
    <property type="component" value="Unplaced"/>
</dbReference>
<evidence type="ECO:0000313" key="3">
    <source>
        <dbReference type="Proteomes" id="UP001652620"/>
    </source>
</evidence>
<feature type="compositionally biased region" description="Polar residues" evidence="2">
    <location>
        <begin position="19"/>
        <end position="36"/>
    </location>
</feature>
<reference evidence="4" key="1">
    <citation type="submission" date="2025-08" db="UniProtKB">
        <authorList>
            <consortium name="RefSeq"/>
        </authorList>
    </citation>
    <scope>IDENTIFICATION</scope>
    <source>
        <tissue evidence="4">Adult</tissue>
    </source>
</reference>
<dbReference type="OrthoDB" id="7694231at2759"/>
<dbReference type="AlphaFoldDB" id="A0A6I9VDU2"/>
<feature type="region of interest" description="Disordered" evidence="2">
    <location>
        <begin position="19"/>
        <end position="54"/>
    </location>
</feature>
<protein>
    <submittedName>
        <fullName evidence="4">Uncharacterized protein LOC105229338</fullName>
    </submittedName>
</protein>
<evidence type="ECO:0000256" key="1">
    <source>
        <dbReference type="SAM" id="Coils"/>
    </source>
</evidence>
<evidence type="ECO:0000313" key="4">
    <source>
        <dbReference type="RefSeq" id="XP_011207864.2"/>
    </source>
</evidence>
<dbReference type="InParanoid" id="A0A6I9VDU2"/>
<gene>
    <name evidence="4" type="primary">LOC105229338</name>
</gene>
<dbReference type="KEGG" id="bdr:105229338"/>
<keyword evidence="1" id="KW-0175">Coiled coil</keyword>
<keyword evidence="3" id="KW-1185">Reference proteome</keyword>